<feature type="signal peptide" evidence="1">
    <location>
        <begin position="1"/>
        <end position="19"/>
    </location>
</feature>
<comment type="caution">
    <text evidence="3">The sequence shown here is derived from an EMBL/GenBank/DDBJ whole genome shotgun (WGS) entry which is preliminary data.</text>
</comment>
<dbReference type="OrthoDB" id="2634655at2"/>
<evidence type="ECO:0000256" key="1">
    <source>
        <dbReference type="SAM" id="SignalP"/>
    </source>
</evidence>
<dbReference type="InterPro" id="IPR010496">
    <property type="entry name" value="AL/BT2_dom"/>
</dbReference>
<accession>A0A150X1J0</accession>
<dbReference type="EMBL" id="LRPC01000029">
    <property type="protein sequence ID" value="KYG72599.1"/>
    <property type="molecule type" value="Genomic_DNA"/>
</dbReference>
<keyword evidence="4" id="KW-1185">Reference proteome</keyword>
<dbReference type="Gene3D" id="2.60.120.560">
    <property type="entry name" value="Exo-inulinase, domain 1"/>
    <property type="match status" value="1"/>
</dbReference>
<keyword evidence="1" id="KW-0732">Signal</keyword>
<evidence type="ECO:0000313" key="3">
    <source>
        <dbReference type="EMBL" id="KYG72599.1"/>
    </source>
</evidence>
<dbReference type="RefSeq" id="WP_068224500.1">
    <property type="nucleotide sequence ID" value="NZ_CP139724.1"/>
</dbReference>
<evidence type="ECO:0000313" key="4">
    <source>
        <dbReference type="Proteomes" id="UP000075606"/>
    </source>
</evidence>
<sequence length="357" mass="40379">MKILLNILLGILTVELAHAQSKSISIPMKSTHWNIPADAQFEQFDNRETLVLTTGRATVKGQHFTNGIIEVEVYAKASRSFAGISFREENNNLEEVYMRLHKSGQADAVQYTPMFNNESNWQLYREHQANVTFKANGWNKLRLEVQNQRVEVFINGSYAMTVEQMKTSQKEGKIGLWALFGNRFSNFKVTHSAVDKSTQEKPKTPTDPTIISSWQITSAQSFHKEKLDYELLAKTEYTSVTTEESGLLPISKYVKKTSSGGFEQNKEDFIVAKTTIHSEEAANKLFSFDYSDKIIIYLNGEAIFSGDNSFRLKGVQFMGHLNIDANTLYLPLKKGDNLIHCVVIDQANGWGLIGKIE</sequence>
<organism evidence="3 4">
    <name type="scientific">Roseivirga spongicola</name>
    <dbReference type="NCBI Taxonomy" id="333140"/>
    <lineage>
        <taxon>Bacteria</taxon>
        <taxon>Pseudomonadati</taxon>
        <taxon>Bacteroidota</taxon>
        <taxon>Cytophagia</taxon>
        <taxon>Cytophagales</taxon>
        <taxon>Roseivirgaceae</taxon>
        <taxon>Roseivirga</taxon>
    </lineage>
</organism>
<dbReference type="AlphaFoldDB" id="A0A150X1J0"/>
<feature type="chain" id="PRO_5007573903" description="3-keto-alpha-glucoside-1,2-lyase/3-keto-2-hydroxy-glucal hydratase domain-containing protein" evidence="1">
    <location>
        <begin position="20"/>
        <end position="357"/>
    </location>
</feature>
<feature type="domain" description="3-keto-alpha-glucoside-1,2-lyase/3-keto-2-hydroxy-glucal hydratase" evidence="2">
    <location>
        <begin position="57"/>
        <end position="188"/>
    </location>
</feature>
<dbReference type="GO" id="GO:0016787">
    <property type="term" value="F:hydrolase activity"/>
    <property type="evidence" value="ECO:0007669"/>
    <property type="project" value="InterPro"/>
</dbReference>
<proteinExistence type="predicted"/>
<name>A0A150X1J0_9BACT</name>
<evidence type="ECO:0000259" key="2">
    <source>
        <dbReference type="Pfam" id="PF06439"/>
    </source>
</evidence>
<gene>
    <name evidence="3" type="ORF">AWW68_16985</name>
</gene>
<dbReference type="STRING" id="333140.AWW68_16985"/>
<protein>
    <recommendedName>
        <fullName evidence="2">3-keto-alpha-glucoside-1,2-lyase/3-keto-2-hydroxy-glucal hydratase domain-containing protein</fullName>
    </recommendedName>
</protein>
<dbReference type="Pfam" id="PF06439">
    <property type="entry name" value="3keto-disac_hyd"/>
    <property type="match status" value="1"/>
</dbReference>
<reference evidence="3 4" key="1">
    <citation type="submission" date="2016-01" db="EMBL/GenBank/DDBJ databases">
        <title>Genome sequencing of Roseivirga spongicola UST030701-084.</title>
        <authorList>
            <person name="Selvaratnam C."/>
            <person name="Thevarajoo S."/>
            <person name="Goh K.M."/>
            <person name="Ee R."/>
            <person name="Chan K.-G."/>
            <person name="Chong C.S."/>
        </authorList>
    </citation>
    <scope>NUCLEOTIDE SEQUENCE [LARGE SCALE GENOMIC DNA]</scope>
    <source>
        <strain evidence="3 4">UST030701-084</strain>
    </source>
</reference>
<dbReference type="Proteomes" id="UP000075606">
    <property type="component" value="Unassembled WGS sequence"/>
</dbReference>